<dbReference type="Pfam" id="PF14714">
    <property type="entry name" value="KH_dom-like"/>
    <property type="match status" value="1"/>
</dbReference>
<evidence type="ECO:0000313" key="13">
    <source>
        <dbReference type="Proteomes" id="UP001501323"/>
    </source>
</evidence>
<feature type="binding site" evidence="8">
    <location>
        <begin position="302"/>
        <end position="305"/>
    </location>
    <ligand>
        <name>GTP</name>
        <dbReference type="ChEBI" id="CHEBI:37565"/>
        <label>2</label>
    </ligand>
</feature>
<dbReference type="Gene3D" id="3.40.50.300">
    <property type="entry name" value="P-loop containing nucleotide triphosphate hydrolases"/>
    <property type="match status" value="2"/>
</dbReference>
<evidence type="ECO:0000256" key="7">
    <source>
        <dbReference type="ARBA" id="ARBA00032345"/>
    </source>
</evidence>
<keyword evidence="4 10" id="KW-0677">Repeat</keyword>
<dbReference type="InterPro" id="IPR003593">
    <property type="entry name" value="AAA+_ATPase"/>
</dbReference>
<dbReference type="PIRSF" id="PIRSF006485">
    <property type="entry name" value="GTP-binding_EngA"/>
    <property type="match status" value="1"/>
</dbReference>
<evidence type="ECO:0000256" key="2">
    <source>
        <dbReference type="ARBA" id="ARBA00020953"/>
    </source>
</evidence>
<evidence type="ECO:0000256" key="9">
    <source>
        <dbReference type="PROSITE-ProRule" id="PRU01049"/>
    </source>
</evidence>
<dbReference type="PANTHER" id="PTHR43834:SF6">
    <property type="entry name" value="GTPASE DER"/>
    <property type="match status" value="1"/>
</dbReference>
<dbReference type="PRINTS" id="PR00326">
    <property type="entry name" value="GTP1OBG"/>
</dbReference>
<gene>
    <name evidence="8 12" type="primary">der</name>
    <name evidence="12" type="ORF">GCM10023332_17710</name>
</gene>
<dbReference type="CDD" id="cd01895">
    <property type="entry name" value="EngA2"/>
    <property type="match status" value="1"/>
</dbReference>
<dbReference type="InterPro" id="IPR006073">
    <property type="entry name" value="GTP-bd"/>
</dbReference>
<dbReference type="Gene3D" id="3.30.300.20">
    <property type="match status" value="1"/>
</dbReference>
<dbReference type="NCBIfam" id="TIGR03594">
    <property type="entry name" value="GTPase_EngA"/>
    <property type="match status" value="1"/>
</dbReference>
<dbReference type="EMBL" id="BAABJY010000002">
    <property type="protein sequence ID" value="GAA4865993.1"/>
    <property type="molecule type" value="Genomic_DNA"/>
</dbReference>
<keyword evidence="6 8" id="KW-0342">GTP-binding</keyword>
<sequence>MLPLVALVGRPNVGKSTLFNALTRTRDALVHDEPGVTRDRNYGVCRLDESRPFVLVDTGGIAGENTHLESVGLAGPTARQARSAAEEADLVLFVVDGREGASALDDEILRWLRKSSRPIFLVVNKTDGIDARAAMAEFSRYGFDRMFAVSSAHRHGIDDLLAGILGNLPEDGDAALLDDDPDRMRVAFVGRPNVGKSTLVNRILGEERMIASEVPGTTRDSIAVDLDRDGRKYRLIDTAGIRRKGKVDEAVEKFSIVKTLQAIEHCQVAVILLDASEGVTDQDASVLGAVLDAGRALVVAVNKWDGLDTYQREQVEALLSRKLVFVPWAEAVRISAKHGSGLRELFRAVHRAHASATREFGTSEVTKALEIAYEANPPPVVRGHVAKLRFAHPGGDNPPTFIVHGTRLRTLSESYRRYLENFFRKRFKLVGTPVRFVFKESVNPYKDRKNVLTERQVARKRRLIRHVKRRK</sequence>
<feature type="domain" description="EngA-type G" evidence="11">
    <location>
        <begin position="184"/>
        <end position="357"/>
    </location>
</feature>
<accession>A0ABP9E1S5</accession>
<comment type="subunit">
    <text evidence="8">Associates with the 50S ribosomal subunit.</text>
</comment>
<dbReference type="InterPro" id="IPR032859">
    <property type="entry name" value="KH_dom-like"/>
</dbReference>
<name>A0ABP9E1S5_9GAMM</name>
<feature type="binding site" evidence="8">
    <location>
        <begin position="237"/>
        <end position="241"/>
    </location>
    <ligand>
        <name>GTP</name>
        <dbReference type="ChEBI" id="CHEBI:37565"/>
        <label>2</label>
    </ligand>
</feature>
<evidence type="ECO:0000313" key="12">
    <source>
        <dbReference type="EMBL" id="GAA4865993.1"/>
    </source>
</evidence>
<dbReference type="SMART" id="SM00382">
    <property type="entry name" value="AAA"/>
    <property type="match status" value="2"/>
</dbReference>
<evidence type="ECO:0000256" key="6">
    <source>
        <dbReference type="ARBA" id="ARBA00023134"/>
    </source>
</evidence>
<feature type="domain" description="EngA-type G" evidence="11">
    <location>
        <begin position="3"/>
        <end position="172"/>
    </location>
</feature>
<keyword evidence="3 8" id="KW-0690">Ribosome biogenesis</keyword>
<dbReference type="InterPro" id="IPR015946">
    <property type="entry name" value="KH_dom-like_a/b"/>
</dbReference>
<comment type="caution">
    <text evidence="12">The sequence shown here is derived from an EMBL/GenBank/DDBJ whole genome shotgun (WGS) entry which is preliminary data.</text>
</comment>
<dbReference type="SUPFAM" id="SSF52540">
    <property type="entry name" value="P-loop containing nucleoside triphosphate hydrolases"/>
    <property type="match status" value="2"/>
</dbReference>
<feature type="binding site" evidence="8">
    <location>
        <begin position="9"/>
        <end position="16"/>
    </location>
    <ligand>
        <name>GTP</name>
        <dbReference type="ChEBI" id="CHEBI:37565"/>
        <label>1</label>
    </ligand>
</feature>
<dbReference type="Pfam" id="PF01926">
    <property type="entry name" value="MMR_HSR1"/>
    <property type="match status" value="2"/>
</dbReference>
<dbReference type="HAMAP" id="MF_00195">
    <property type="entry name" value="GTPase_Der"/>
    <property type="match status" value="1"/>
</dbReference>
<feature type="binding site" evidence="8">
    <location>
        <begin position="124"/>
        <end position="127"/>
    </location>
    <ligand>
        <name>GTP</name>
        <dbReference type="ChEBI" id="CHEBI:37565"/>
        <label>1</label>
    </ligand>
</feature>
<feature type="binding site" evidence="8">
    <location>
        <begin position="190"/>
        <end position="197"/>
    </location>
    <ligand>
        <name>GTP</name>
        <dbReference type="ChEBI" id="CHEBI:37565"/>
        <label>2</label>
    </ligand>
</feature>
<keyword evidence="13" id="KW-1185">Reference proteome</keyword>
<dbReference type="Proteomes" id="UP001501323">
    <property type="component" value="Unassembled WGS sequence"/>
</dbReference>
<dbReference type="RefSeq" id="WP_345295136.1">
    <property type="nucleotide sequence ID" value="NZ_BAABJY010000002.1"/>
</dbReference>
<organism evidence="12 13">
    <name type="scientific">Luteimonas vadosa</name>
    <dbReference type="NCBI Taxonomy" id="1165507"/>
    <lineage>
        <taxon>Bacteria</taxon>
        <taxon>Pseudomonadati</taxon>
        <taxon>Pseudomonadota</taxon>
        <taxon>Gammaproteobacteria</taxon>
        <taxon>Lysobacterales</taxon>
        <taxon>Lysobacteraceae</taxon>
        <taxon>Luteimonas</taxon>
    </lineage>
</organism>
<evidence type="ECO:0000256" key="3">
    <source>
        <dbReference type="ARBA" id="ARBA00022517"/>
    </source>
</evidence>
<evidence type="ECO:0000256" key="10">
    <source>
        <dbReference type="RuleBase" id="RU004481"/>
    </source>
</evidence>
<keyword evidence="5 8" id="KW-0547">Nucleotide-binding</keyword>
<dbReference type="PROSITE" id="PS51712">
    <property type="entry name" value="G_ENGA"/>
    <property type="match status" value="2"/>
</dbReference>
<dbReference type="InterPro" id="IPR031166">
    <property type="entry name" value="G_ENGA"/>
</dbReference>
<comment type="similarity">
    <text evidence="1 8 9 10">Belongs to the TRAFAC class TrmE-Era-EngA-EngB-Septin-like GTPase superfamily. EngA (Der) GTPase family.</text>
</comment>
<proteinExistence type="inferred from homology"/>
<comment type="function">
    <text evidence="8 10">GTPase that plays an essential role in the late steps of ribosome biogenesis.</text>
</comment>
<dbReference type="CDD" id="cd01894">
    <property type="entry name" value="EngA1"/>
    <property type="match status" value="1"/>
</dbReference>
<feature type="binding site" evidence="8">
    <location>
        <begin position="57"/>
        <end position="61"/>
    </location>
    <ligand>
        <name>GTP</name>
        <dbReference type="ChEBI" id="CHEBI:37565"/>
        <label>1</label>
    </ligand>
</feature>
<evidence type="ECO:0000256" key="5">
    <source>
        <dbReference type="ARBA" id="ARBA00022741"/>
    </source>
</evidence>
<protein>
    <recommendedName>
        <fullName evidence="2 8">GTPase Der</fullName>
    </recommendedName>
    <alternativeName>
        <fullName evidence="7 8">GTP-binding protein EngA</fullName>
    </alternativeName>
</protein>
<dbReference type="NCBIfam" id="TIGR00231">
    <property type="entry name" value="small_GTP"/>
    <property type="match status" value="2"/>
</dbReference>
<dbReference type="InterPro" id="IPR016484">
    <property type="entry name" value="GTPase_Der"/>
</dbReference>
<dbReference type="InterPro" id="IPR005225">
    <property type="entry name" value="Small_GTP-bd"/>
</dbReference>
<evidence type="ECO:0000259" key="11">
    <source>
        <dbReference type="PROSITE" id="PS51712"/>
    </source>
</evidence>
<evidence type="ECO:0000256" key="8">
    <source>
        <dbReference type="HAMAP-Rule" id="MF_00195"/>
    </source>
</evidence>
<dbReference type="PANTHER" id="PTHR43834">
    <property type="entry name" value="GTPASE DER"/>
    <property type="match status" value="1"/>
</dbReference>
<evidence type="ECO:0000256" key="4">
    <source>
        <dbReference type="ARBA" id="ARBA00022737"/>
    </source>
</evidence>
<evidence type="ECO:0000256" key="1">
    <source>
        <dbReference type="ARBA" id="ARBA00008279"/>
    </source>
</evidence>
<reference evidence="13" key="1">
    <citation type="journal article" date="2019" name="Int. J. Syst. Evol. Microbiol.">
        <title>The Global Catalogue of Microorganisms (GCM) 10K type strain sequencing project: providing services to taxonomists for standard genome sequencing and annotation.</title>
        <authorList>
            <consortium name="The Broad Institute Genomics Platform"/>
            <consortium name="The Broad Institute Genome Sequencing Center for Infectious Disease"/>
            <person name="Wu L."/>
            <person name="Ma J."/>
        </authorList>
    </citation>
    <scope>NUCLEOTIDE SEQUENCE [LARGE SCALE GENOMIC DNA]</scope>
    <source>
        <strain evidence="13">JCM 18392</strain>
    </source>
</reference>
<dbReference type="InterPro" id="IPR027417">
    <property type="entry name" value="P-loop_NTPase"/>
</dbReference>